<organism evidence="1 2">
    <name type="scientific">Colletotrichum higginsianum</name>
    <dbReference type="NCBI Taxonomy" id="80884"/>
    <lineage>
        <taxon>Eukaryota</taxon>
        <taxon>Fungi</taxon>
        <taxon>Dikarya</taxon>
        <taxon>Ascomycota</taxon>
        <taxon>Pezizomycotina</taxon>
        <taxon>Sordariomycetes</taxon>
        <taxon>Hypocreomycetidae</taxon>
        <taxon>Glomerellales</taxon>
        <taxon>Glomerellaceae</taxon>
        <taxon>Colletotrichum</taxon>
        <taxon>Colletotrichum destructivum species complex</taxon>
    </lineage>
</organism>
<dbReference type="EMBL" id="MWPZ01000006">
    <property type="protein sequence ID" value="TIC95853.1"/>
    <property type="molecule type" value="Genomic_DNA"/>
</dbReference>
<comment type="caution">
    <text evidence="1">The sequence shown here is derived from an EMBL/GenBank/DDBJ whole genome shotgun (WGS) entry which is preliminary data.</text>
</comment>
<gene>
    <name evidence="1" type="ORF">CH35J_007844</name>
</gene>
<accession>A0A4V4NBF7</accession>
<dbReference type="OrthoDB" id="4806180at2759"/>
<sequence>MAYHGQTALNLFADEINGELRDRALRGAIEGKIRHFFDCVDKKNWPGVQEHLRPDVKLLLRLRGPGDIYRNQHYVVEQLKREVASGQTTVHKLLLVDRGRVTCYAATFWMARVKAEQTPYFFESHQVFVIDLDDRHQIKRIDIRDNTDDVMQHDGDKDKMEIAIEETKTDAMHLIDRI</sequence>
<proteinExistence type="predicted"/>
<dbReference type="AlphaFoldDB" id="A0A4V4NBF7"/>
<evidence type="ECO:0000313" key="2">
    <source>
        <dbReference type="Proteomes" id="UP000305883"/>
    </source>
</evidence>
<name>A0A4V4NBF7_9PEZI</name>
<dbReference type="Proteomes" id="UP000305883">
    <property type="component" value="Unassembled WGS sequence"/>
</dbReference>
<evidence type="ECO:0000313" key="1">
    <source>
        <dbReference type="EMBL" id="TIC95853.1"/>
    </source>
</evidence>
<protein>
    <submittedName>
        <fullName evidence="1">Uncharacterized protein</fullName>
    </submittedName>
</protein>
<reference evidence="1 2" key="1">
    <citation type="journal article" date="2019" name="Genome Biol. Evol.">
        <title>Genomic Plasticity Mediated by Transposable Elements in the Plant Pathogenic Fungus Colletotrichum higginsianum.</title>
        <authorList>
            <person name="Tsushima A."/>
            <person name="Gan P."/>
            <person name="Kumakura N."/>
            <person name="Narusaka M."/>
            <person name="Takano Y."/>
            <person name="Narusaka Y."/>
            <person name="Shirasu K."/>
        </authorList>
    </citation>
    <scope>NUCLEOTIDE SEQUENCE [LARGE SCALE GENOMIC DNA]</scope>
    <source>
        <strain evidence="1 2">MAFF305635-RFP</strain>
    </source>
</reference>